<dbReference type="Proteomes" id="UP001054945">
    <property type="component" value="Unassembled WGS sequence"/>
</dbReference>
<accession>A0AAV4YDD4</accession>
<comment type="caution">
    <text evidence="1">The sequence shown here is derived from an EMBL/GenBank/DDBJ whole genome shotgun (WGS) entry which is preliminary data.</text>
</comment>
<reference evidence="1 2" key="1">
    <citation type="submission" date="2021-06" db="EMBL/GenBank/DDBJ databases">
        <title>Caerostris extrusa draft genome.</title>
        <authorList>
            <person name="Kono N."/>
            <person name="Arakawa K."/>
        </authorList>
    </citation>
    <scope>NUCLEOTIDE SEQUENCE [LARGE SCALE GENOMIC DNA]</scope>
</reference>
<evidence type="ECO:0000313" key="1">
    <source>
        <dbReference type="EMBL" id="GIZ05018.1"/>
    </source>
</evidence>
<gene>
    <name evidence="1" type="ORF">CEXT_740541</name>
</gene>
<dbReference type="AlphaFoldDB" id="A0AAV4YDD4"/>
<keyword evidence="2" id="KW-1185">Reference proteome</keyword>
<sequence>MSFKLGTSCAHLSMNGQYLYNDGVQPCHPMVKLTEAINSETKISSAAHLAKLMSFKLGTSCAHLSMNGQDLYNDGVQQTLPSPGKINGGYKFRDKKYPVLHIWPN</sequence>
<evidence type="ECO:0000313" key="2">
    <source>
        <dbReference type="Proteomes" id="UP001054945"/>
    </source>
</evidence>
<protein>
    <submittedName>
        <fullName evidence="1">Uncharacterized protein</fullName>
    </submittedName>
</protein>
<dbReference type="EMBL" id="BPLR01019190">
    <property type="protein sequence ID" value="GIZ05018.1"/>
    <property type="molecule type" value="Genomic_DNA"/>
</dbReference>
<proteinExistence type="predicted"/>
<name>A0AAV4YDD4_CAEEX</name>
<organism evidence="1 2">
    <name type="scientific">Caerostris extrusa</name>
    <name type="common">Bark spider</name>
    <name type="synonym">Caerostris bankana</name>
    <dbReference type="NCBI Taxonomy" id="172846"/>
    <lineage>
        <taxon>Eukaryota</taxon>
        <taxon>Metazoa</taxon>
        <taxon>Ecdysozoa</taxon>
        <taxon>Arthropoda</taxon>
        <taxon>Chelicerata</taxon>
        <taxon>Arachnida</taxon>
        <taxon>Araneae</taxon>
        <taxon>Araneomorphae</taxon>
        <taxon>Entelegynae</taxon>
        <taxon>Araneoidea</taxon>
        <taxon>Araneidae</taxon>
        <taxon>Caerostris</taxon>
    </lineage>
</organism>